<comment type="caution">
    <text evidence="1">The sequence shown here is derived from an EMBL/GenBank/DDBJ whole genome shotgun (WGS) entry which is preliminary data.</text>
</comment>
<proteinExistence type="predicted"/>
<evidence type="ECO:0000313" key="2">
    <source>
        <dbReference type="Proteomes" id="UP001430306"/>
    </source>
</evidence>
<dbReference type="RefSeq" id="WP_230274198.1">
    <property type="nucleotide sequence ID" value="NZ_JAJKFW010000023.1"/>
</dbReference>
<sequence length="81" mass="8752">MRALIFVIAIVLVFSVIGWLRFTSDDGDPTVRVDTDKVRQDTSSLVETSKDAADGAAQAIDRAAESIDASIDREPVDVVTE</sequence>
<name>A0ABS8NI69_9BACT</name>
<dbReference type="Proteomes" id="UP001430306">
    <property type="component" value="Unassembled WGS sequence"/>
</dbReference>
<accession>A0ABS8NI69</accession>
<organism evidence="1 2">
    <name type="scientific">Rhodopirellula halodulae</name>
    <dbReference type="NCBI Taxonomy" id="2894198"/>
    <lineage>
        <taxon>Bacteria</taxon>
        <taxon>Pseudomonadati</taxon>
        <taxon>Planctomycetota</taxon>
        <taxon>Planctomycetia</taxon>
        <taxon>Pirellulales</taxon>
        <taxon>Pirellulaceae</taxon>
        <taxon>Rhodopirellula</taxon>
    </lineage>
</organism>
<gene>
    <name evidence="1" type="ORF">LOC71_13290</name>
</gene>
<evidence type="ECO:0000313" key="1">
    <source>
        <dbReference type="EMBL" id="MCC9643253.1"/>
    </source>
</evidence>
<protein>
    <submittedName>
        <fullName evidence="1">Uncharacterized protein</fullName>
    </submittedName>
</protein>
<dbReference type="EMBL" id="JAJKFW010000023">
    <property type="protein sequence ID" value="MCC9643253.1"/>
    <property type="molecule type" value="Genomic_DNA"/>
</dbReference>
<keyword evidence="2" id="KW-1185">Reference proteome</keyword>
<reference evidence="1" key="1">
    <citation type="submission" date="2021-11" db="EMBL/GenBank/DDBJ databases">
        <title>Genome sequence.</title>
        <authorList>
            <person name="Sun Q."/>
        </authorList>
    </citation>
    <scope>NUCLEOTIDE SEQUENCE</scope>
    <source>
        <strain evidence="1">JC740</strain>
    </source>
</reference>